<evidence type="ECO:0000313" key="1">
    <source>
        <dbReference type="EMBL" id="QBZ66191.1"/>
    </source>
</evidence>
<dbReference type="EMBL" id="CP034210">
    <property type="protein sequence ID" value="QBZ66191.1"/>
    <property type="molecule type" value="Genomic_DNA"/>
</dbReference>
<dbReference type="AlphaFoldDB" id="A0A4P7NUN5"/>
<evidence type="ECO:0000313" key="2">
    <source>
        <dbReference type="Proteomes" id="UP000294847"/>
    </source>
</evidence>
<reference evidence="1 2" key="1">
    <citation type="journal article" date="2019" name="Mol. Biol. Evol.">
        <title>Blast fungal genomes show frequent chromosomal changes, gene gains and losses, and effector gene turnover.</title>
        <authorList>
            <person name="Gomez Luciano L.B."/>
            <person name="Jason Tsai I."/>
            <person name="Chuma I."/>
            <person name="Tosa Y."/>
            <person name="Chen Y.H."/>
            <person name="Li J.Y."/>
            <person name="Li M.Y."/>
            <person name="Jade Lu M.Y."/>
            <person name="Nakayashiki H."/>
            <person name="Li W.H."/>
        </authorList>
    </citation>
    <scope>NUCLEOTIDE SEQUENCE [LARGE SCALE GENOMIC DNA]</scope>
    <source>
        <strain evidence="1">MZ5-1-6</strain>
    </source>
</reference>
<name>A0A4P7NUN5_PYROR</name>
<accession>A0A4P7NUN5</accession>
<sequence>MDKSDRQPRRGLRAWKPGGALREGSVEAAKAAI</sequence>
<dbReference type="Proteomes" id="UP000294847">
    <property type="component" value="Chromosome 7"/>
</dbReference>
<protein>
    <submittedName>
        <fullName evidence="1">Uncharacterized protein</fullName>
    </submittedName>
</protein>
<proteinExistence type="predicted"/>
<gene>
    <name evidence="1" type="ORF">PoMZ_13163</name>
</gene>
<organism evidence="1 2">
    <name type="scientific">Pyricularia oryzae</name>
    <name type="common">Rice blast fungus</name>
    <name type="synonym">Magnaporthe oryzae</name>
    <dbReference type="NCBI Taxonomy" id="318829"/>
    <lineage>
        <taxon>Eukaryota</taxon>
        <taxon>Fungi</taxon>
        <taxon>Dikarya</taxon>
        <taxon>Ascomycota</taxon>
        <taxon>Pezizomycotina</taxon>
        <taxon>Sordariomycetes</taxon>
        <taxon>Sordariomycetidae</taxon>
        <taxon>Magnaporthales</taxon>
        <taxon>Pyriculariaceae</taxon>
        <taxon>Pyricularia</taxon>
    </lineage>
</organism>